<name>A0ABV8KMF3_9ACTN</name>
<evidence type="ECO:0000313" key="3">
    <source>
        <dbReference type="Proteomes" id="UP001595868"/>
    </source>
</evidence>
<evidence type="ECO:0000256" key="1">
    <source>
        <dbReference type="SAM" id="MobiDB-lite"/>
    </source>
</evidence>
<dbReference type="RefSeq" id="WP_377546002.1">
    <property type="nucleotide sequence ID" value="NZ_JBHSBN010000009.1"/>
</dbReference>
<sequence length="117" mass="12332">MTGPRWILHLPTTLTSPEAAVDLAVTMRESLGHVSVLDLAEITLSAEDTQLLRRRVWCGLPLPGSAGTCDRRDGHDGPCEATSSTGAVGEQRHGDASSLSTGQPDVRCRTPSLPTSA</sequence>
<keyword evidence="3" id="KW-1185">Reference proteome</keyword>
<reference evidence="3" key="1">
    <citation type="journal article" date="2019" name="Int. J. Syst. Evol. Microbiol.">
        <title>The Global Catalogue of Microorganisms (GCM) 10K type strain sequencing project: providing services to taxonomists for standard genome sequencing and annotation.</title>
        <authorList>
            <consortium name="The Broad Institute Genomics Platform"/>
            <consortium name="The Broad Institute Genome Sequencing Center for Infectious Disease"/>
            <person name="Wu L."/>
            <person name="Ma J."/>
        </authorList>
    </citation>
    <scope>NUCLEOTIDE SEQUENCE [LARGE SCALE GENOMIC DNA]</scope>
    <source>
        <strain evidence="3">2902at01</strain>
    </source>
</reference>
<protein>
    <submittedName>
        <fullName evidence="2">Uncharacterized protein</fullName>
    </submittedName>
</protein>
<proteinExistence type="predicted"/>
<evidence type="ECO:0000313" key="2">
    <source>
        <dbReference type="EMBL" id="MFC4107269.1"/>
    </source>
</evidence>
<gene>
    <name evidence="2" type="ORF">ACFOX0_15220</name>
</gene>
<dbReference type="Proteomes" id="UP001595868">
    <property type="component" value="Unassembled WGS sequence"/>
</dbReference>
<organism evidence="2 3">
    <name type="scientific">Micromonospora zhanjiangensis</name>
    <dbReference type="NCBI Taxonomy" id="1522057"/>
    <lineage>
        <taxon>Bacteria</taxon>
        <taxon>Bacillati</taxon>
        <taxon>Actinomycetota</taxon>
        <taxon>Actinomycetes</taxon>
        <taxon>Micromonosporales</taxon>
        <taxon>Micromonosporaceae</taxon>
        <taxon>Micromonospora</taxon>
    </lineage>
</organism>
<feature type="compositionally biased region" description="Basic and acidic residues" evidence="1">
    <location>
        <begin position="69"/>
        <end position="78"/>
    </location>
</feature>
<dbReference type="EMBL" id="JBHSBN010000009">
    <property type="protein sequence ID" value="MFC4107269.1"/>
    <property type="molecule type" value="Genomic_DNA"/>
</dbReference>
<feature type="region of interest" description="Disordered" evidence="1">
    <location>
        <begin position="66"/>
        <end position="117"/>
    </location>
</feature>
<comment type="caution">
    <text evidence="2">The sequence shown here is derived from an EMBL/GenBank/DDBJ whole genome shotgun (WGS) entry which is preliminary data.</text>
</comment>
<accession>A0ABV8KMF3</accession>